<evidence type="ECO:0000256" key="1">
    <source>
        <dbReference type="ARBA" id="ARBA00004651"/>
    </source>
</evidence>
<dbReference type="InterPro" id="IPR037185">
    <property type="entry name" value="EmrE-like"/>
</dbReference>
<dbReference type="InterPro" id="IPR000620">
    <property type="entry name" value="EamA_dom"/>
</dbReference>
<dbReference type="Proteomes" id="UP000662857">
    <property type="component" value="Chromosome"/>
</dbReference>
<proteinExistence type="inferred from homology"/>
<dbReference type="AlphaFoldDB" id="A0A895YIC4"/>
<evidence type="ECO:0000256" key="6">
    <source>
        <dbReference type="ARBA" id="ARBA00022989"/>
    </source>
</evidence>
<comment type="similarity">
    <text evidence="2">Belongs to the EamA transporter family.</text>
</comment>
<evidence type="ECO:0000256" key="2">
    <source>
        <dbReference type="ARBA" id="ARBA00007362"/>
    </source>
</evidence>
<dbReference type="SUPFAM" id="SSF103481">
    <property type="entry name" value="Multidrug resistance efflux transporter EmrE"/>
    <property type="match status" value="2"/>
</dbReference>
<evidence type="ECO:0000256" key="5">
    <source>
        <dbReference type="ARBA" id="ARBA00022692"/>
    </source>
</evidence>
<dbReference type="EMBL" id="CP070499">
    <property type="protein sequence ID" value="QSB14326.1"/>
    <property type="molecule type" value="Genomic_DNA"/>
</dbReference>
<keyword evidence="4" id="KW-1003">Cell membrane</keyword>
<evidence type="ECO:0000256" key="8">
    <source>
        <dbReference type="SAM" id="Phobius"/>
    </source>
</evidence>
<feature type="transmembrane region" description="Helical" evidence="8">
    <location>
        <begin position="102"/>
        <end position="119"/>
    </location>
</feature>
<comment type="subcellular location">
    <subcellularLocation>
        <location evidence="1">Cell membrane</location>
        <topology evidence="1">Multi-pass membrane protein</topology>
    </subcellularLocation>
</comment>
<dbReference type="KEGG" id="nhy:JQS43_22970"/>
<evidence type="ECO:0000256" key="7">
    <source>
        <dbReference type="ARBA" id="ARBA00023136"/>
    </source>
</evidence>
<keyword evidence="11" id="KW-1185">Reference proteome</keyword>
<dbReference type="PANTHER" id="PTHR22911:SF137">
    <property type="entry name" value="SOLUTE CARRIER FAMILY 35 MEMBER G2-RELATED"/>
    <property type="match status" value="1"/>
</dbReference>
<evidence type="ECO:0000313" key="11">
    <source>
        <dbReference type="Proteomes" id="UP000662857"/>
    </source>
</evidence>
<accession>A0A895YIC4</accession>
<keyword evidence="6 8" id="KW-1133">Transmembrane helix</keyword>
<name>A0A895YIC4_9ACTN</name>
<evidence type="ECO:0000256" key="3">
    <source>
        <dbReference type="ARBA" id="ARBA00022448"/>
    </source>
</evidence>
<feature type="transmembrane region" description="Helical" evidence="8">
    <location>
        <begin position="37"/>
        <end position="57"/>
    </location>
</feature>
<dbReference type="InterPro" id="IPR004626">
    <property type="entry name" value="RarD"/>
</dbReference>
<keyword evidence="7 8" id="KW-0472">Membrane</keyword>
<protein>
    <submittedName>
        <fullName evidence="10">EamA family transporter RarD</fullName>
    </submittedName>
</protein>
<dbReference type="PANTHER" id="PTHR22911">
    <property type="entry name" value="ACYL-MALONYL CONDENSING ENZYME-RELATED"/>
    <property type="match status" value="1"/>
</dbReference>
<gene>
    <name evidence="10" type="primary">rarD</name>
    <name evidence="10" type="ORF">JQS43_22970</name>
</gene>
<feature type="transmembrane region" description="Helical" evidence="8">
    <location>
        <begin position="208"/>
        <end position="230"/>
    </location>
</feature>
<evidence type="ECO:0000313" key="10">
    <source>
        <dbReference type="EMBL" id="QSB14326.1"/>
    </source>
</evidence>
<dbReference type="NCBIfam" id="TIGR00688">
    <property type="entry name" value="rarD"/>
    <property type="match status" value="1"/>
</dbReference>
<dbReference type="Pfam" id="PF00892">
    <property type="entry name" value="EamA"/>
    <property type="match status" value="1"/>
</dbReference>
<evidence type="ECO:0000259" key="9">
    <source>
        <dbReference type="Pfam" id="PF00892"/>
    </source>
</evidence>
<feature type="transmembrane region" description="Helical" evidence="8">
    <location>
        <begin position="266"/>
        <end position="283"/>
    </location>
</feature>
<feature type="transmembrane region" description="Helical" evidence="8">
    <location>
        <begin position="242"/>
        <end position="260"/>
    </location>
</feature>
<feature type="transmembrane region" description="Helical" evidence="8">
    <location>
        <begin position="177"/>
        <end position="196"/>
    </location>
</feature>
<dbReference type="GO" id="GO:0005886">
    <property type="term" value="C:plasma membrane"/>
    <property type="evidence" value="ECO:0007669"/>
    <property type="project" value="UniProtKB-SubCell"/>
</dbReference>
<keyword evidence="5 8" id="KW-0812">Transmembrane</keyword>
<feature type="domain" description="EamA" evidence="9">
    <location>
        <begin position="6"/>
        <end position="142"/>
    </location>
</feature>
<sequence length="319" mass="33635">MSALQRGYLFGLAAYGLWGFVPLYFKLLEPSSPLEILAHRVVWSVLFLALVLLVIRGWSTLRGFAGQPLAVAGLTLAAILIGLNWGTFIYGVATDRVVEASLGYFINPLVTMLLGVLVLRERLTPAQWTALGVGAAAVTVLTIDHGRLPYIALILAGSFGCYGLLKKQLGLPAVSGLLVESSILALPALGFLWWLSAQGEATAGTAGVGHLILLLLAGAITAVPLLFFAGAANRIPLTALGILQYLAPTLQFLLGVLLFAEPMPPTRLAGFALVWLALAIFTADGLRRARQRAAATAAQAKADAETVCTPEAPSADVQR</sequence>
<keyword evidence="3" id="KW-0813">Transport</keyword>
<dbReference type="RefSeq" id="WP_239676455.1">
    <property type="nucleotide sequence ID" value="NZ_CP070499.1"/>
</dbReference>
<feature type="transmembrane region" description="Helical" evidence="8">
    <location>
        <begin position="69"/>
        <end position="90"/>
    </location>
</feature>
<organism evidence="10 11">
    <name type="scientific">Natronosporangium hydrolyticum</name>
    <dbReference type="NCBI Taxonomy" id="2811111"/>
    <lineage>
        <taxon>Bacteria</taxon>
        <taxon>Bacillati</taxon>
        <taxon>Actinomycetota</taxon>
        <taxon>Actinomycetes</taxon>
        <taxon>Micromonosporales</taxon>
        <taxon>Micromonosporaceae</taxon>
        <taxon>Natronosporangium</taxon>
    </lineage>
</organism>
<evidence type="ECO:0000256" key="4">
    <source>
        <dbReference type="ARBA" id="ARBA00022475"/>
    </source>
</evidence>
<feature type="transmembrane region" description="Helical" evidence="8">
    <location>
        <begin position="149"/>
        <end position="165"/>
    </location>
</feature>
<feature type="transmembrane region" description="Helical" evidence="8">
    <location>
        <begin position="126"/>
        <end position="143"/>
    </location>
</feature>
<feature type="transmembrane region" description="Helical" evidence="8">
    <location>
        <begin position="7"/>
        <end position="25"/>
    </location>
</feature>
<reference evidence="10" key="1">
    <citation type="submission" date="2021-02" db="EMBL/GenBank/DDBJ databases">
        <title>Natrosporangium hydrolyticum gen. nov., sp. nov, a haloalkaliphilic actinobacterium from a soda solonchak soil.</title>
        <authorList>
            <person name="Sorokin D.Y."/>
            <person name="Khijniak T.V."/>
            <person name="Zakharycheva A.P."/>
            <person name="Boueva O.V."/>
            <person name="Ariskina E.V."/>
            <person name="Hahnke R.L."/>
            <person name="Bunk B."/>
            <person name="Sproer C."/>
            <person name="Schumann P."/>
            <person name="Evtushenko L.I."/>
            <person name="Kublanov I.V."/>
        </authorList>
    </citation>
    <scope>NUCLEOTIDE SEQUENCE</scope>
    <source>
        <strain evidence="10">DSM 106523</strain>
    </source>
</reference>